<evidence type="ECO:0000256" key="1">
    <source>
        <dbReference type="SAM" id="MobiDB-lite"/>
    </source>
</evidence>
<evidence type="ECO:0000313" key="4">
    <source>
        <dbReference type="WBParaSite" id="GPUH_0001456601-mRNA-1"/>
    </source>
</evidence>
<sequence>MERGASHGHIVQDFREGSVAQSSVEEFSGGSSETPSEVDPCSVRYLHELVDELRLLRQCFAGMPEQPQHALRQVCIEIDRVWASLCSPDDSSTQDDLSSTNSFSRQSSQDSSATQP</sequence>
<reference evidence="2 3" key="2">
    <citation type="submission" date="2018-11" db="EMBL/GenBank/DDBJ databases">
        <authorList>
            <consortium name="Pathogen Informatics"/>
        </authorList>
    </citation>
    <scope>NUCLEOTIDE SEQUENCE [LARGE SCALE GENOMIC DNA]</scope>
</reference>
<dbReference type="AlphaFoldDB" id="A0A183E0Q6"/>
<name>A0A183E0Q6_9BILA</name>
<keyword evidence="3" id="KW-1185">Reference proteome</keyword>
<gene>
    <name evidence="2" type="ORF">GPUH_LOCUS14547</name>
</gene>
<feature type="region of interest" description="Disordered" evidence="1">
    <location>
        <begin position="88"/>
        <end position="116"/>
    </location>
</feature>
<feature type="compositionally biased region" description="Low complexity" evidence="1">
    <location>
        <begin position="22"/>
        <end position="33"/>
    </location>
</feature>
<feature type="compositionally biased region" description="Basic and acidic residues" evidence="1">
    <location>
        <begin position="1"/>
        <end position="16"/>
    </location>
</feature>
<evidence type="ECO:0000313" key="3">
    <source>
        <dbReference type="Proteomes" id="UP000271098"/>
    </source>
</evidence>
<feature type="region of interest" description="Disordered" evidence="1">
    <location>
        <begin position="1"/>
        <end position="39"/>
    </location>
</feature>
<dbReference type="WBParaSite" id="GPUH_0001456601-mRNA-1">
    <property type="protein sequence ID" value="GPUH_0001456601-mRNA-1"/>
    <property type="gene ID" value="GPUH_0001456601"/>
</dbReference>
<evidence type="ECO:0000313" key="2">
    <source>
        <dbReference type="EMBL" id="VDN24344.1"/>
    </source>
</evidence>
<accession>A0A183E0Q6</accession>
<reference evidence="4" key="1">
    <citation type="submission" date="2016-06" db="UniProtKB">
        <authorList>
            <consortium name="WormBaseParasite"/>
        </authorList>
    </citation>
    <scope>IDENTIFICATION</scope>
</reference>
<protein>
    <submittedName>
        <fullName evidence="2 4">Uncharacterized protein</fullName>
    </submittedName>
</protein>
<dbReference type="EMBL" id="UYRT01081386">
    <property type="protein sequence ID" value="VDN24344.1"/>
    <property type="molecule type" value="Genomic_DNA"/>
</dbReference>
<organism evidence="4">
    <name type="scientific">Gongylonema pulchrum</name>
    <dbReference type="NCBI Taxonomy" id="637853"/>
    <lineage>
        <taxon>Eukaryota</taxon>
        <taxon>Metazoa</taxon>
        <taxon>Ecdysozoa</taxon>
        <taxon>Nematoda</taxon>
        <taxon>Chromadorea</taxon>
        <taxon>Rhabditida</taxon>
        <taxon>Spirurina</taxon>
        <taxon>Spiruromorpha</taxon>
        <taxon>Spiruroidea</taxon>
        <taxon>Gongylonematidae</taxon>
        <taxon>Gongylonema</taxon>
    </lineage>
</organism>
<dbReference type="Proteomes" id="UP000271098">
    <property type="component" value="Unassembled WGS sequence"/>
</dbReference>
<proteinExistence type="predicted"/>